<accession>A0A939S5C8</accession>
<protein>
    <submittedName>
        <fullName evidence="1">Uncharacterized protein</fullName>
    </submittedName>
</protein>
<organism evidence="1">
    <name type="scientific">Bradyrhizobium barranii subsp. barranii</name>
    <dbReference type="NCBI Taxonomy" id="2823807"/>
    <lineage>
        <taxon>Bacteria</taxon>
        <taxon>Pseudomonadati</taxon>
        <taxon>Pseudomonadota</taxon>
        <taxon>Alphaproteobacteria</taxon>
        <taxon>Hyphomicrobiales</taxon>
        <taxon>Nitrobacteraceae</taxon>
        <taxon>Bradyrhizobium</taxon>
        <taxon>Bradyrhizobium barranii</taxon>
    </lineage>
</organism>
<proteinExistence type="predicted"/>
<gene>
    <name evidence="2" type="ORF">J4G43_024205</name>
    <name evidence="1" type="ORF">J4G43_26225</name>
</gene>
<reference evidence="1" key="1">
    <citation type="submission" date="2021-03" db="EMBL/GenBank/DDBJ databases">
        <title>Whole Genome Sequence of Bradyrhizobium sp. Strain 144S4.</title>
        <authorList>
            <person name="Bromfield E.S.P."/>
            <person name="Cloutier S."/>
        </authorList>
    </citation>
    <scope>NUCLEOTIDE SEQUENCE [LARGE SCALE GENOMIC DNA]</scope>
    <source>
        <strain evidence="1">144S4</strain>
    </source>
</reference>
<dbReference type="Proteomes" id="UP000664702">
    <property type="component" value="Chromosome"/>
</dbReference>
<evidence type="ECO:0000313" key="1">
    <source>
        <dbReference type="EMBL" id="MBO1864296.1"/>
    </source>
</evidence>
<dbReference type="AlphaFoldDB" id="A0A939S5C8"/>
<evidence type="ECO:0000313" key="2">
    <source>
        <dbReference type="EMBL" id="UEM17056.1"/>
    </source>
</evidence>
<dbReference type="EMBL" id="JAGEMI010000001">
    <property type="protein sequence ID" value="MBO1864296.1"/>
    <property type="molecule type" value="Genomic_DNA"/>
</dbReference>
<dbReference type="EMBL" id="CP086136">
    <property type="protein sequence ID" value="UEM17056.1"/>
    <property type="molecule type" value="Genomic_DNA"/>
</dbReference>
<reference evidence="2 3" key="2">
    <citation type="journal article" date="2022" name="Int. J. Syst. Evol. Microbiol.">
        <title>Strains of Bradyrhizobium barranii sp. nov. associated with legumes native to Canada are symbionts of soybeans and belong to different subspecies (subsp. barranii subsp. nov. and subsp. apii subsp. nov.) and symbiovars (sv. glycinearum and sv. septentrionale).</title>
        <authorList>
            <person name="Bromfield E.S.P."/>
            <person name="Cloutier S."/>
            <person name="Wasai-Hara S."/>
            <person name="Minamisawa K."/>
        </authorList>
    </citation>
    <scope>NUCLEOTIDE SEQUENCE [LARGE SCALE GENOMIC DNA]</scope>
    <source>
        <strain evidence="2 3">144S4</strain>
    </source>
</reference>
<dbReference type="RefSeq" id="WP_208086535.1">
    <property type="nucleotide sequence ID" value="NZ_CP086136.1"/>
</dbReference>
<dbReference type="KEGG" id="bban:J4G43_024205"/>
<evidence type="ECO:0000313" key="3">
    <source>
        <dbReference type="Proteomes" id="UP000664702"/>
    </source>
</evidence>
<sequence>MRSSPSIAPAAEPDIYMVLDDYGQPLGRAWPEMDEAHTERETLLRHLMEGQYHNPVRIVSFNPGAGWAQDASDEIAVELRQRCAERGEVPPSLEGFLDRHGHRVDIQLPLF</sequence>
<name>A0A939S5C8_9BRAD</name>